<name>A0A8H7UGX8_MORIS</name>
<dbReference type="SMART" id="SM00353">
    <property type="entry name" value="HLH"/>
    <property type="match status" value="1"/>
</dbReference>
<evidence type="ECO:0000259" key="5">
    <source>
        <dbReference type="PROSITE" id="PS50888"/>
    </source>
</evidence>
<proteinExistence type="predicted"/>
<organism evidence="6 7">
    <name type="scientific">Mortierella isabellina</name>
    <name type="common">Filamentous fungus</name>
    <name type="synonym">Umbelopsis isabellina</name>
    <dbReference type="NCBI Taxonomy" id="91625"/>
    <lineage>
        <taxon>Eukaryota</taxon>
        <taxon>Fungi</taxon>
        <taxon>Fungi incertae sedis</taxon>
        <taxon>Mucoromycota</taxon>
        <taxon>Mucoromycotina</taxon>
        <taxon>Umbelopsidomycetes</taxon>
        <taxon>Umbelopsidales</taxon>
        <taxon>Umbelopsidaceae</taxon>
        <taxon>Umbelopsis</taxon>
    </lineage>
</organism>
<dbReference type="GO" id="GO:0045944">
    <property type="term" value="P:positive regulation of transcription by RNA polymerase II"/>
    <property type="evidence" value="ECO:0007669"/>
    <property type="project" value="TreeGrafter"/>
</dbReference>
<dbReference type="Pfam" id="PF00010">
    <property type="entry name" value="HLH"/>
    <property type="match status" value="1"/>
</dbReference>
<dbReference type="EMBL" id="JAEPQZ010000005">
    <property type="protein sequence ID" value="KAG2181297.1"/>
    <property type="molecule type" value="Genomic_DNA"/>
</dbReference>
<keyword evidence="3" id="KW-0175">Coiled coil</keyword>
<dbReference type="OrthoDB" id="8964853at2759"/>
<sequence length="257" mass="29247">MEPTISHLPSPPEHSPMPSTLPPIDSSRPSWRRPSLDPFRQLFSEPHRSALPEPTPSHVPIMLPPPNYSSSSAPNSRRGSLATSYASSRSPSPTAPSVPRPSPLDHRPDLTGRRRDSLPSIISLQDDQSDPVRRHSISAFNQQQHPHSRRGSSQLRYATDDTDMDEDGDHRLTPYSRSPELRVSHKLAERKRRREMKDLFDDLKDTLPVEKGLKTSKWEILSKAVEYIAQLKVKDENNAREIEELRRELAMLKANRQ</sequence>
<feature type="compositionally biased region" description="Basic and acidic residues" evidence="4">
    <location>
        <begin position="103"/>
        <end position="117"/>
    </location>
</feature>
<keyword evidence="1" id="KW-0238">DNA-binding</keyword>
<evidence type="ECO:0000256" key="3">
    <source>
        <dbReference type="SAM" id="Coils"/>
    </source>
</evidence>
<feature type="compositionally biased region" description="Pro residues" evidence="4">
    <location>
        <begin position="93"/>
        <end position="102"/>
    </location>
</feature>
<dbReference type="SUPFAM" id="SSF47459">
    <property type="entry name" value="HLH, helix-loop-helix DNA-binding domain"/>
    <property type="match status" value="1"/>
</dbReference>
<dbReference type="PANTHER" id="PTHR10328">
    <property type="entry name" value="PROTEIN MAX MYC-ASSOCIATED FACTOR X"/>
    <property type="match status" value="1"/>
</dbReference>
<dbReference type="GO" id="GO:0090575">
    <property type="term" value="C:RNA polymerase II transcription regulator complex"/>
    <property type="evidence" value="ECO:0007669"/>
    <property type="project" value="TreeGrafter"/>
</dbReference>
<dbReference type="PANTHER" id="PTHR10328:SF15">
    <property type="entry name" value="BHLH TRANSCRIPTION FACTOR"/>
    <property type="match status" value="1"/>
</dbReference>
<dbReference type="GO" id="GO:0003700">
    <property type="term" value="F:DNA-binding transcription factor activity"/>
    <property type="evidence" value="ECO:0007669"/>
    <property type="project" value="TreeGrafter"/>
</dbReference>
<evidence type="ECO:0000313" key="7">
    <source>
        <dbReference type="Proteomes" id="UP000654370"/>
    </source>
</evidence>
<dbReference type="Proteomes" id="UP000654370">
    <property type="component" value="Unassembled WGS sequence"/>
</dbReference>
<comment type="caution">
    <text evidence="6">The sequence shown here is derived from an EMBL/GenBank/DDBJ whole genome shotgun (WGS) entry which is preliminary data.</text>
</comment>
<evidence type="ECO:0000313" key="6">
    <source>
        <dbReference type="EMBL" id="KAG2181297.1"/>
    </source>
</evidence>
<feature type="compositionally biased region" description="Pro residues" evidence="4">
    <location>
        <begin position="9"/>
        <end position="21"/>
    </location>
</feature>
<gene>
    <name evidence="6" type="ORF">INT43_008880</name>
</gene>
<reference evidence="6" key="1">
    <citation type="submission" date="2020-12" db="EMBL/GenBank/DDBJ databases">
        <title>Metabolic potential, ecology and presence of endohyphal bacteria is reflected in genomic diversity of Mucoromycotina.</title>
        <authorList>
            <person name="Muszewska A."/>
            <person name="Okrasinska A."/>
            <person name="Steczkiewicz K."/>
            <person name="Drgas O."/>
            <person name="Orlowska M."/>
            <person name="Perlinska-Lenart U."/>
            <person name="Aleksandrzak-Piekarczyk T."/>
            <person name="Szatraj K."/>
            <person name="Zielenkiewicz U."/>
            <person name="Pilsyk S."/>
            <person name="Malc E."/>
            <person name="Mieczkowski P."/>
            <person name="Kruszewska J.S."/>
            <person name="Biernat P."/>
            <person name="Pawlowska J."/>
        </authorList>
    </citation>
    <scope>NUCLEOTIDE SEQUENCE</scope>
    <source>
        <strain evidence="6">WA0000067209</strain>
    </source>
</reference>
<evidence type="ECO:0000256" key="4">
    <source>
        <dbReference type="SAM" id="MobiDB-lite"/>
    </source>
</evidence>
<accession>A0A8H7UGX8</accession>
<feature type="domain" description="BHLH" evidence="5">
    <location>
        <begin position="180"/>
        <end position="231"/>
    </location>
</feature>
<dbReference type="Gene3D" id="4.10.280.10">
    <property type="entry name" value="Helix-loop-helix DNA-binding domain"/>
    <property type="match status" value="1"/>
</dbReference>
<dbReference type="AlphaFoldDB" id="A0A8H7UGX8"/>
<dbReference type="GO" id="GO:0003677">
    <property type="term" value="F:DNA binding"/>
    <property type="evidence" value="ECO:0007669"/>
    <property type="project" value="UniProtKB-KW"/>
</dbReference>
<feature type="compositionally biased region" description="Pro residues" evidence="4">
    <location>
        <begin position="53"/>
        <end position="67"/>
    </location>
</feature>
<feature type="region of interest" description="Disordered" evidence="4">
    <location>
        <begin position="1"/>
        <end position="186"/>
    </location>
</feature>
<dbReference type="InterPro" id="IPR036638">
    <property type="entry name" value="HLH_DNA-bd_sf"/>
</dbReference>
<evidence type="ECO:0000256" key="2">
    <source>
        <dbReference type="ARBA" id="ARBA00023242"/>
    </source>
</evidence>
<dbReference type="PROSITE" id="PS50888">
    <property type="entry name" value="BHLH"/>
    <property type="match status" value="1"/>
</dbReference>
<protein>
    <recommendedName>
        <fullName evidence="5">BHLH domain-containing protein</fullName>
    </recommendedName>
</protein>
<feature type="compositionally biased region" description="Low complexity" evidence="4">
    <location>
        <begin position="68"/>
        <end position="92"/>
    </location>
</feature>
<feature type="compositionally biased region" description="Polar residues" evidence="4">
    <location>
        <begin position="138"/>
        <end position="156"/>
    </location>
</feature>
<evidence type="ECO:0000256" key="1">
    <source>
        <dbReference type="ARBA" id="ARBA00023125"/>
    </source>
</evidence>
<keyword evidence="7" id="KW-1185">Reference proteome</keyword>
<keyword evidence="2" id="KW-0539">Nucleus</keyword>
<feature type="coiled-coil region" evidence="3">
    <location>
        <begin position="228"/>
        <end position="255"/>
    </location>
</feature>
<dbReference type="InterPro" id="IPR011598">
    <property type="entry name" value="bHLH_dom"/>
</dbReference>
<dbReference type="GO" id="GO:0046983">
    <property type="term" value="F:protein dimerization activity"/>
    <property type="evidence" value="ECO:0007669"/>
    <property type="project" value="InterPro"/>
</dbReference>